<evidence type="ECO:0000256" key="3">
    <source>
        <dbReference type="ARBA" id="ARBA00007222"/>
    </source>
</evidence>
<gene>
    <name evidence="13" type="ORF">ACFFFR_06550</name>
</gene>
<dbReference type="InterPro" id="IPR032421">
    <property type="entry name" value="PMT_4TMC"/>
</dbReference>
<comment type="function">
    <text evidence="10">Protein O-mannosyltransferase that catalyzes the transfer of a single mannose residue from a polyprenol phospho-mannosyl lipidic donor to the hydroxyl group of selected serine and threonine residues in acceptor proteins.</text>
</comment>
<evidence type="ECO:0000256" key="10">
    <source>
        <dbReference type="RuleBase" id="RU367007"/>
    </source>
</evidence>
<protein>
    <recommendedName>
        <fullName evidence="9 10">Polyprenol-phosphate-mannose--protein mannosyltransferase</fullName>
        <ecNumber evidence="10">2.4.1.-</ecNumber>
    </recommendedName>
</protein>
<dbReference type="GO" id="GO:0016757">
    <property type="term" value="F:glycosyltransferase activity"/>
    <property type="evidence" value="ECO:0007669"/>
    <property type="project" value="UniProtKB-KW"/>
</dbReference>
<feature type="domain" description="Protein O-mannosyl-transferase C-terminal four TM" evidence="12">
    <location>
        <begin position="338"/>
        <end position="533"/>
    </location>
</feature>
<keyword evidence="14" id="KW-1185">Reference proteome</keyword>
<evidence type="ECO:0000259" key="12">
    <source>
        <dbReference type="Pfam" id="PF16192"/>
    </source>
</evidence>
<feature type="transmembrane region" description="Helical" evidence="10">
    <location>
        <begin position="451"/>
        <end position="473"/>
    </location>
</feature>
<dbReference type="PANTHER" id="PTHR10050">
    <property type="entry name" value="DOLICHYL-PHOSPHATE-MANNOSE--PROTEIN MANNOSYLTRANSFERASE"/>
    <property type="match status" value="1"/>
</dbReference>
<comment type="similarity">
    <text evidence="3 10">Belongs to the glycosyltransferase 39 family.</text>
</comment>
<evidence type="ECO:0000256" key="8">
    <source>
        <dbReference type="ARBA" id="ARBA00023136"/>
    </source>
</evidence>
<comment type="pathway">
    <text evidence="2 10">Protein modification; protein glycosylation.</text>
</comment>
<feature type="domain" description="ArnT-like N-terminal" evidence="11">
    <location>
        <begin position="42"/>
        <end position="263"/>
    </location>
</feature>
<keyword evidence="6 10" id="KW-0812">Transmembrane</keyword>
<proteinExistence type="inferred from homology"/>
<comment type="subcellular location">
    <subcellularLocation>
        <location evidence="10">Cell membrane</location>
    </subcellularLocation>
    <subcellularLocation>
        <location evidence="1">Endomembrane system</location>
        <topology evidence="1">Multi-pass membrane protein</topology>
    </subcellularLocation>
</comment>
<evidence type="ECO:0000256" key="2">
    <source>
        <dbReference type="ARBA" id="ARBA00004922"/>
    </source>
</evidence>
<feature type="transmembrane region" description="Helical" evidence="10">
    <location>
        <begin position="283"/>
        <end position="304"/>
    </location>
</feature>
<accession>A0ABV6PAA0</accession>
<feature type="transmembrane region" description="Helical" evidence="10">
    <location>
        <begin position="428"/>
        <end position="445"/>
    </location>
</feature>
<keyword evidence="5 10" id="KW-0808">Transferase</keyword>
<sequence>MSITTTAPERRRPTTGVPARLRARLSGDPVVFTRWGWAAFAVVTVVAGLLRFWNLDYPGRLIFDETYYVKDGWALWNFGHEMKWPEEPNPDFVAGNPQPLDEPGYVVHPPLGKWIIGAGMAIFGVDNGYGWRFSAAAAGTIMVFLFMIIVTRMLRAQFFGVLGGILMAVDGHHLVLSRTGLLDIFLALFVLAAFLALLYDQRWHRQRLLQHAVSGQQPRFVARLWRPWWLLAAVLLACATSVKLSALAFVGMFCLLSLAWDWQGRRILAQELPDQPAPLRTTFLYDWFPALLTAIPLYAVSYVATWSGWIFGSGGYGRQWSAEHPSAGIGGLFPDWFRSLYRYHRESTQFHAGLSSEHSYASTPWTWWFMGRPTSFFYEGTKRGEDGCVHESCSAAITDLANPMLWWAGALAFLVVLFLAVARNDWRAWAIIAAYIAGFFVWLAFPDRTMFFFYTIAYQPFLILAVLLALAWLMRLMSRRQLALTGRYSRAATLGAIGFVVAVVAVSAFFLPVWTGEQINYDAWRARMWFSSWI</sequence>
<evidence type="ECO:0000259" key="11">
    <source>
        <dbReference type="Pfam" id="PF02366"/>
    </source>
</evidence>
<evidence type="ECO:0000256" key="4">
    <source>
        <dbReference type="ARBA" id="ARBA00022676"/>
    </source>
</evidence>
<comment type="caution">
    <text evidence="13">The sequence shown here is derived from an EMBL/GenBank/DDBJ whole genome shotgun (WGS) entry which is preliminary data.</text>
</comment>
<keyword evidence="7 10" id="KW-1133">Transmembrane helix</keyword>
<evidence type="ECO:0000256" key="7">
    <source>
        <dbReference type="ARBA" id="ARBA00022989"/>
    </source>
</evidence>
<name>A0ABV6PAA0_9MICC</name>
<keyword evidence="8 10" id="KW-0472">Membrane</keyword>
<feature type="transmembrane region" description="Helical" evidence="10">
    <location>
        <begin position="158"/>
        <end position="175"/>
    </location>
</feature>
<dbReference type="EC" id="2.4.1.-" evidence="10"/>
<dbReference type="Pfam" id="PF02366">
    <property type="entry name" value="PMT"/>
    <property type="match status" value="1"/>
</dbReference>
<dbReference type="Proteomes" id="UP001589862">
    <property type="component" value="Unassembled WGS sequence"/>
</dbReference>
<dbReference type="EMBL" id="JBHLUB010000028">
    <property type="protein sequence ID" value="MFC0582042.1"/>
    <property type="molecule type" value="Genomic_DNA"/>
</dbReference>
<keyword evidence="10" id="KW-1003">Cell membrane</keyword>
<feature type="transmembrane region" description="Helical" evidence="10">
    <location>
        <begin position="31"/>
        <end position="53"/>
    </location>
</feature>
<dbReference type="InterPro" id="IPR027005">
    <property type="entry name" value="PMT-like"/>
</dbReference>
<reference evidence="13 14" key="1">
    <citation type="submission" date="2024-09" db="EMBL/GenBank/DDBJ databases">
        <authorList>
            <person name="Sun Q."/>
            <person name="Mori K."/>
        </authorList>
    </citation>
    <scope>NUCLEOTIDE SEQUENCE [LARGE SCALE GENOMIC DNA]</scope>
    <source>
        <strain evidence="13 14">NCAIM B.02604</strain>
    </source>
</reference>
<dbReference type="Pfam" id="PF16192">
    <property type="entry name" value="PMT_4TMC"/>
    <property type="match status" value="1"/>
</dbReference>
<dbReference type="RefSeq" id="WP_377458906.1">
    <property type="nucleotide sequence ID" value="NZ_JBHLUB010000028.1"/>
</dbReference>
<keyword evidence="4 10" id="KW-0328">Glycosyltransferase</keyword>
<evidence type="ECO:0000313" key="13">
    <source>
        <dbReference type="EMBL" id="MFC0582042.1"/>
    </source>
</evidence>
<feature type="transmembrane region" description="Helical" evidence="10">
    <location>
        <begin position="404"/>
        <end position="421"/>
    </location>
</feature>
<evidence type="ECO:0000256" key="1">
    <source>
        <dbReference type="ARBA" id="ARBA00004127"/>
    </source>
</evidence>
<dbReference type="PANTHER" id="PTHR10050:SF46">
    <property type="entry name" value="PROTEIN O-MANNOSYL-TRANSFERASE 2"/>
    <property type="match status" value="1"/>
</dbReference>
<feature type="transmembrane region" description="Helical" evidence="10">
    <location>
        <begin position="129"/>
        <end position="151"/>
    </location>
</feature>
<feature type="transmembrane region" description="Helical" evidence="10">
    <location>
        <begin position="181"/>
        <end position="199"/>
    </location>
</feature>
<evidence type="ECO:0000256" key="9">
    <source>
        <dbReference type="ARBA" id="ARBA00093617"/>
    </source>
</evidence>
<dbReference type="InterPro" id="IPR003342">
    <property type="entry name" value="ArnT-like_N"/>
</dbReference>
<organism evidence="13 14">
    <name type="scientific">Micrococcoides hystricis</name>
    <dbReference type="NCBI Taxonomy" id="1572761"/>
    <lineage>
        <taxon>Bacteria</taxon>
        <taxon>Bacillati</taxon>
        <taxon>Actinomycetota</taxon>
        <taxon>Actinomycetes</taxon>
        <taxon>Micrococcales</taxon>
        <taxon>Micrococcaceae</taxon>
        <taxon>Micrococcoides</taxon>
    </lineage>
</organism>
<evidence type="ECO:0000256" key="6">
    <source>
        <dbReference type="ARBA" id="ARBA00022692"/>
    </source>
</evidence>
<evidence type="ECO:0000313" key="14">
    <source>
        <dbReference type="Proteomes" id="UP001589862"/>
    </source>
</evidence>
<feature type="transmembrane region" description="Helical" evidence="10">
    <location>
        <begin position="494"/>
        <end position="514"/>
    </location>
</feature>
<evidence type="ECO:0000256" key="5">
    <source>
        <dbReference type="ARBA" id="ARBA00022679"/>
    </source>
</evidence>